<dbReference type="RefSeq" id="WP_184305671.1">
    <property type="nucleotide sequence ID" value="NZ_JACHXU010000010.1"/>
</dbReference>
<dbReference type="GO" id="GO:0004476">
    <property type="term" value="F:mannose-6-phosphate isomerase activity"/>
    <property type="evidence" value="ECO:0007669"/>
    <property type="project" value="UniProtKB-EC"/>
</dbReference>
<dbReference type="InterPro" id="IPR011051">
    <property type="entry name" value="RmlC_Cupin_sf"/>
</dbReference>
<keyword evidence="3" id="KW-0413">Isomerase</keyword>
<dbReference type="EMBL" id="JACHXU010000010">
    <property type="protein sequence ID" value="MBB3207303.1"/>
    <property type="molecule type" value="Genomic_DNA"/>
</dbReference>
<name>A0A7W5DZC0_9BACT</name>
<dbReference type="PANTHER" id="PTHR42742:SF3">
    <property type="entry name" value="FRUCTOKINASE"/>
    <property type="match status" value="1"/>
</dbReference>
<keyword evidence="2" id="KW-0862">Zinc</keyword>
<proteinExistence type="predicted"/>
<accession>A0A7W5DZC0</accession>
<dbReference type="Gene3D" id="2.60.120.10">
    <property type="entry name" value="Jelly Rolls"/>
    <property type="match status" value="1"/>
</dbReference>
<dbReference type="Proteomes" id="UP000536179">
    <property type="component" value="Unassembled WGS sequence"/>
</dbReference>
<organism evidence="3 4">
    <name type="scientific">Aporhodopirellula rubra</name>
    <dbReference type="NCBI Taxonomy" id="980271"/>
    <lineage>
        <taxon>Bacteria</taxon>
        <taxon>Pseudomonadati</taxon>
        <taxon>Planctomycetota</taxon>
        <taxon>Planctomycetia</taxon>
        <taxon>Pirellulales</taxon>
        <taxon>Pirellulaceae</taxon>
        <taxon>Aporhodopirellula</taxon>
    </lineage>
</organism>
<reference evidence="3 4" key="1">
    <citation type="submission" date="2020-08" db="EMBL/GenBank/DDBJ databases">
        <title>Genomic Encyclopedia of Type Strains, Phase III (KMG-III): the genomes of soil and plant-associated and newly described type strains.</title>
        <authorList>
            <person name="Whitman W."/>
        </authorList>
    </citation>
    <scope>NUCLEOTIDE SEQUENCE [LARGE SCALE GENOMIC DNA]</scope>
    <source>
        <strain evidence="3 4">CECT 8075</strain>
    </source>
</reference>
<dbReference type="InterPro" id="IPR014710">
    <property type="entry name" value="RmlC-like_jellyroll"/>
</dbReference>
<dbReference type="SUPFAM" id="SSF51182">
    <property type="entry name" value="RmlC-like cupins"/>
    <property type="match status" value="1"/>
</dbReference>
<sequence length="381" mass="42409">MNSSPIQLKPNYAWRSYLGGSQLRAFRKEESGDDDHFPEDWLASTSRARNGDNLQRADEGVSHVTVDGRDMALNDLIASQPEWFWGKQTPPVEESGQIGVLIKLLDAGVRLHLQAHPNREFVKQRFGGNAGKTECWYILSTRGDDAYVYLGFQHPPTQQEWANMVREQDLNGMRACFEKFPVKPGDCLMVPSGTPHAIGDGIFMIELQEPTDWVVRCEFSAGGHVLEHNARFMGLELDDVLPVFDYREHSLESVANTMIQAPHVVRKTDAFTEERIIDSKHQEFFRLRRLSGCGAANFAGGEPMVLIMLAGSGELDGVSIAAGETWLLPGAANNWNWTAASTPHVSSESSREGEWSFLLAQPPVRRVSTNSDAEAHVESTD</sequence>
<evidence type="ECO:0000256" key="1">
    <source>
        <dbReference type="ARBA" id="ARBA00022723"/>
    </source>
</evidence>
<dbReference type="GO" id="GO:0046872">
    <property type="term" value="F:metal ion binding"/>
    <property type="evidence" value="ECO:0007669"/>
    <property type="project" value="UniProtKB-KW"/>
</dbReference>
<protein>
    <submittedName>
        <fullName evidence="3">Mannose-6-phosphate isomerase</fullName>
        <ecNumber evidence="3">5.3.1.8</ecNumber>
    </submittedName>
</protein>
<dbReference type="InterPro" id="IPR051804">
    <property type="entry name" value="Carb_Metab_Reg_Kinase/Isom"/>
</dbReference>
<comment type="caution">
    <text evidence="3">The sequence shown here is derived from an EMBL/GenBank/DDBJ whole genome shotgun (WGS) entry which is preliminary data.</text>
</comment>
<gene>
    <name evidence="3" type="ORF">FHS27_003124</name>
</gene>
<evidence type="ECO:0000313" key="3">
    <source>
        <dbReference type="EMBL" id="MBB3207303.1"/>
    </source>
</evidence>
<dbReference type="PANTHER" id="PTHR42742">
    <property type="entry name" value="TRANSCRIPTIONAL REPRESSOR MPRA"/>
    <property type="match status" value="1"/>
</dbReference>
<dbReference type="AlphaFoldDB" id="A0A7W5DZC0"/>
<dbReference type="EC" id="5.3.1.8" evidence="3"/>
<keyword evidence="4" id="KW-1185">Reference proteome</keyword>
<evidence type="ECO:0000313" key="4">
    <source>
        <dbReference type="Proteomes" id="UP000536179"/>
    </source>
</evidence>
<dbReference type="CDD" id="cd07010">
    <property type="entry name" value="cupin_PMI_type_I_N_bac"/>
    <property type="match status" value="1"/>
</dbReference>
<keyword evidence="1" id="KW-0479">Metal-binding</keyword>
<evidence type="ECO:0000256" key="2">
    <source>
        <dbReference type="ARBA" id="ARBA00022833"/>
    </source>
</evidence>